<protein>
    <submittedName>
        <fullName evidence="2">Nitroreductase family protein</fullName>
        <ecNumber evidence="2">1.-.-.-</ecNumber>
    </submittedName>
</protein>
<name>A0A5Q2N3G1_9FIRM</name>
<dbReference type="PANTHER" id="PTHR23026:SF123">
    <property type="entry name" value="NAD(P)H NITROREDUCTASE RV3131-RELATED"/>
    <property type="match status" value="1"/>
</dbReference>
<dbReference type="InterPro" id="IPR000415">
    <property type="entry name" value="Nitroreductase-like"/>
</dbReference>
<dbReference type="EMBL" id="CP045875">
    <property type="protein sequence ID" value="QGG47832.1"/>
    <property type="molecule type" value="Genomic_DNA"/>
</dbReference>
<dbReference type="InterPro" id="IPR050627">
    <property type="entry name" value="Nitroreductase/BluB"/>
</dbReference>
<gene>
    <name evidence="2" type="ORF">FTV88_1734</name>
</gene>
<sequence length="205" mass="22559">MELSQAIRERRSIRKYKKEEPPKAVIEKIMEEGLWAPSTTNQQPWHFYIVRGADKDKLAHIISPAGQVILPKLERAFRDKPKVIQSTLEFFNTLGGAPILICCYSQSSPVTAQPDSTPTYLRTCNIDRLGKIQSVSAAIQNILLSAHAAGLGTCWMTAPLHVADDINRTLGMGDGELVALVTMGYAEGTAAIPPRKEGKLSWIGF</sequence>
<keyword evidence="2" id="KW-0560">Oxidoreductase</keyword>
<evidence type="ECO:0000313" key="2">
    <source>
        <dbReference type="EMBL" id="QGG47832.1"/>
    </source>
</evidence>
<dbReference type="SUPFAM" id="SSF55469">
    <property type="entry name" value="FMN-dependent nitroreductase-like"/>
    <property type="match status" value="1"/>
</dbReference>
<dbReference type="Proteomes" id="UP000366051">
    <property type="component" value="Chromosome"/>
</dbReference>
<dbReference type="PANTHER" id="PTHR23026">
    <property type="entry name" value="NADPH NITROREDUCTASE"/>
    <property type="match status" value="1"/>
</dbReference>
<dbReference type="InterPro" id="IPR029479">
    <property type="entry name" value="Nitroreductase"/>
</dbReference>
<organism evidence="2 3">
    <name type="scientific">Heliorestis convoluta</name>
    <dbReference type="NCBI Taxonomy" id="356322"/>
    <lineage>
        <taxon>Bacteria</taxon>
        <taxon>Bacillati</taxon>
        <taxon>Bacillota</taxon>
        <taxon>Clostridia</taxon>
        <taxon>Eubacteriales</taxon>
        <taxon>Heliobacteriaceae</taxon>
        <taxon>Heliorestis</taxon>
    </lineage>
</organism>
<dbReference type="Pfam" id="PF00881">
    <property type="entry name" value="Nitroreductase"/>
    <property type="match status" value="1"/>
</dbReference>
<dbReference type="AlphaFoldDB" id="A0A5Q2N3G1"/>
<evidence type="ECO:0000259" key="1">
    <source>
        <dbReference type="Pfam" id="PF00881"/>
    </source>
</evidence>
<dbReference type="GO" id="GO:0016491">
    <property type="term" value="F:oxidoreductase activity"/>
    <property type="evidence" value="ECO:0007669"/>
    <property type="project" value="UniProtKB-KW"/>
</dbReference>
<feature type="domain" description="Nitroreductase" evidence="1">
    <location>
        <begin position="7"/>
        <end position="185"/>
    </location>
</feature>
<proteinExistence type="predicted"/>
<dbReference type="OrthoDB" id="9812105at2"/>
<dbReference type="RefSeq" id="WP_153725131.1">
    <property type="nucleotide sequence ID" value="NZ_CP045875.1"/>
</dbReference>
<accession>A0A5Q2N3G1</accession>
<dbReference type="KEGG" id="hcv:FTV88_1734"/>
<reference evidence="3" key="1">
    <citation type="submission" date="2019-11" db="EMBL/GenBank/DDBJ databases">
        <title>Genome sequence of Heliorestis convoluta strain HH, an alkaliphilic and minimalistic phototrophic bacterium from a soda lake in Egypt.</title>
        <authorList>
            <person name="Dewey E.D."/>
            <person name="Stokes L.M."/>
            <person name="Burchell B.M."/>
            <person name="Shaffer K.N."/>
            <person name="Huntington A.M."/>
            <person name="Baker J.M."/>
            <person name="Nadendla S."/>
            <person name="Giglio M.G."/>
            <person name="Touchman J.W."/>
            <person name="Blankenship R.E."/>
            <person name="Madigan M.T."/>
            <person name="Sattley W.M."/>
        </authorList>
    </citation>
    <scope>NUCLEOTIDE SEQUENCE [LARGE SCALE GENOMIC DNA]</scope>
    <source>
        <strain evidence="3">HH</strain>
    </source>
</reference>
<dbReference type="Gene3D" id="3.40.109.10">
    <property type="entry name" value="NADH Oxidase"/>
    <property type="match status" value="1"/>
</dbReference>
<keyword evidence="3" id="KW-1185">Reference proteome</keyword>
<evidence type="ECO:0000313" key="3">
    <source>
        <dbReference type="Proteomes" id="UP000366051"/>
    </source>
</evidence>
<dbReference type="EC" id="1.-.-.-" evidence="2"/>